<protein>
    <recommendedName>
        <fullName evidence="1">RPAP1/MINIYO-like TPR repeats domain-containing protein</fullName>
    </recommendedName>
</protein>
<dbReference type="InterPro" id="IPR055326">
    <property type="entry name" value="MINIYO"/>
</dbReference>
<keyword evidence="3" id="KW-1185">Reference proteome</keyword>
<dbReference type="AlphaFoldDB" id="A0A811SCZ4"/>
<dbReference type="PANTHER" id="PTHR47605:SF2">
    <property type="entry name" value="TRANSCRIPTIONAL ELONGATION REGULATOR MINIYO"/>
    <property type="match status" value="1"/>
</dbReference>
<sequence>MACVLASIALVVASDEDCREARVLARVSRVDLRSSSMAAAWMGILPRICFLLEVLSKYNRQTCLNFVNHGVFQQALWHWYRKAGTIEDWVRSGKEKCKLSSAMMVEQLWFWRTCISYGFCIAHFADFFPVLCLWLSPPEFEKLSEHNVLVEFSSVARESYLVLAALAQRLPLLHSVEQLANQDLGVSASYIETCSWSHVVPMVDLALSWLHLNDIPYVSSLISGQNRNTKHMVEASYLILVIASVLGMLNSILERISPDVTPEDKSYSLPWIPDFVPKIGLGIISNGFFSCSSTVAVRNAEHQSFCCASLVQGLRYMRCHVQGSPVILDEGVKSDNVTNTVVTASNWISSSLGLSLIAGPGQIYMLEKAFDMIFEPSILKYLKSSIHKFASEMELLKPFEWDINEDGYLLFSSVLNSHFRSRWLAVKKKHSDKYAGNNSSTKISKTPETLETIQEETELTEAVNQPCNTLVVEWAHQRLPRPIQWILSAVCCINDPKGTLSTSANYILDMSRAGLIFLLGIVWTASEQVMPEILAMEISSLEILRFQEKIHGSYTTFVENLVDQFAAVSYGDFVFGRQVAIYLHRKVEPAVRLAAWNALSNAYVLNLLPPLDKCIGNAQGYLEPLEDDEKVLESYAKSWTSGVLDKVLQRDSMAFTLAKHHLSGFVFQSSDSGKTLRNKLVKSLIRCYAQKRHHEQAMLKSFVLQGITQDSNSSGNERDRRFEILKDACEMNSSLLGESPETEGVSWPMKARNLSVSLTSDYFQF</sequence>
<reference evidence="2" key="1">
    <citation type="submission" date="2020-10" db="EMBL/GenBank/DDBJ databases">
        <authorList>
            <person name="Han B."/>
            <person name="Lu T."/>
            <person name="Zhao Q."/>
            <person name="Huang X."/>
            <person name="Zhao Y."/>
        </authorList>
    </citation>
    <scope>NUCLEOTIDE SEQUENCE</scope>
</reference>
<dbReference type="EMBL" id="CAJGYO010000019">
    <property type="protein sequence ID" value="CAD6339163.1"/>
    <property type="molecule type" value="Genomic_DNA"/>
</dbReference>
<name>A0A811SCZ4_9POAL</name>
<proteinExistence type="predicted"/>
<organism evidence="2 3">
    <name type="scientific">Miscanthus lutarioriparius</name>
    <dbReference type="NCBI Taxonomy" id="422564"/>
    <lineage>
        <taxon>Eukaryota</taxon>
        <taxon>Viridiplantae</taxon>
        <taxon>Streptophyta</taxon>
        <taxon>Embryophyta</taxon>
        <taxon>Tracheophyta</taxon>
        <taxon>Spermatophyta</taxon>
        <taxon>Magnoliopsida</taxon>
        <taxon>Liliopsida</taxon>
        <taxon>Poales</taxon>
        <taxon>Poaceae</taxon>
        <taxon>PACMAD clade</taxon>
        <taxon>Panicoideae</taxon>
        <taxon>Andropogonodae</taxon>
        <taxon>Andropogoneae</taxon>
        <taxon>Saccharinae</taxon>
        <taxon>Miscanthus</taxon>
    </lineage>
</organism>
<evidence type="ECO:0000313" key="2">
    <source>
        <dbReference type="EMBL" id="CAD6339163.1"/>
    </source>
</evidence>
<dbReference type="PANTHER" id="PTHR47605">
    <property type="entry name" value="TRANSCRIPTIONAL ELONGATION REGULATOR MINIYO"/>
    <property type="match status" value="1"/>
</dbReference>
<evidence type="ECO:0000313" key="3">
    <source>
        <dbReference type="Proteomes" id="UP000604825"/>
    </source>
</evidence>
<dbReference type="Pfam" id="PF25766">
    <property type="entry name" value="TPR_RPAP1"/>
    <property type="match status" value="1"/>
</dbReference>
<comment type="caution">
    <text evidence="2">The sequence shown here is derived from an EMBL/GenBank/DDBJ whole genome shotgun (WGS) entry which is preliminary data.</text>
</comment>
<dbReference type="Proteomes" id="UP000604825">
    <property type="component" value="Unassembled WGS sequence"/>
</dbReference>
<dbReference type="InterPro" id="IPR057989">
    <property type="entry name" value="TPR_RPAP1/MINIYO-like"/>
</dbReference>
<dbReference type="OrthoDB" id="348201at2759"/>
<evidence type="ECO:0000259" key="1">
    <source>
        <dbReference type="Pfam" id="PF25766"/>
    </source>
</evidence>
<accession>A0A811SCZ4</accession>
<feature type="domain" description="RPAP1/MINIYO-like TPR repeats" evidence="1">
    <location>
        <begin position="500"/>
        <end position="671"/>
    </location>
</feature>
<gene>
    <name evidence="2" type="ORF">NCGR_LOCUS63261</name>
</gene>